<proteinExistence type="predicted"/>
<dbReference type="Proteomes" id="UP000666369">
    <property type="component" value="Unassembled WGS sequence"/>
</dbReference>
<dbReference type="Gene3D" id="2.60.40.2280">
    <property type="entry name" value="Heavy-metal resistance protein CzcE"/>
    <property type="match status" value="1"/>
</dbReference>
<reference evidence="2 3" key="1">
    <citation type="submission" date="2020-01" db="EMBL/GenBank/DDBJ databases">
        <authorList>
            <person name="Lee S.D."/>
        </authorList>
    </citation>
    <scope>NUCLEOTIDE SEQUENCE [LARGE SCALE GENOMIC DNA]</scope>
    <source>
        <strain evidence="2 3">SAP-35</strain>
    </source>
</reference>
<dbReference type="Pfam" id="PF16986">
    <property type="entry name" value="CzcE"/>
    <property type="match status" value="1"/>
</dbReference>
<gene>
    <name evidence="2" type="ORF">GW587_02540</name>
</gene>
<feature type="signal peptide" evidence="1">
    <location>
        <begin position="1"/>
        <end position="23"/>
    </location>
</feature>
<reference evidence="3" key="2">
    <citation type="submission" date="2023-07" db="EMBL/GenBank/DDBJ databases">
        <title>Duganella aceri sp. nov., isolated from tree sap.</title>
        <authorList>
            <person name="Kim I.S."/>
        </authorList>
    </citation>
    <scope>NUCLEOTIDE SEQUENCE [LARGE SCALE GENOMIC DNA]</scope>
    <source>
        <strain evidence="3">SAP-35</strain>
    </source>
</reference>
<evidence type="ECO:0000256" key="1">
    <source>
        <dbReference type="SAM" id="SignalP"/>
    </source>
</evidence>
<feature type="chain" id="PRO_5045971163" evidence="1">
    <location>
        <begin position="24"/>
        <end position="109"/>
    </location>
</feature>
<name>A0ABX0FF30_9BURK</name>
<dbReference type="InterPro" id="IPR031560">
    <property type="entry name" value="CzcE"/>
</dbReference>
<dbReference type="InterPro" id="IPR038674">
    <property type="entry name" value="CzcE_sf"/>
</dbReference>
<evidence type="ECO:0000313" key="3">
    <source>
        <dbReference type="Proteomes" id="UP000666369"/>
    </source>
</evidence>
<protein>
    <submittedName>
        <fullName evidence="2">CzcE family metal-binding protein</fullName>
    </submittedName>
</protein>
<keyword evidence="1" id="KW-0732">Signal</keyword>
<evidence type="ECO:0000313" key="2">
    <source>
        <dbReference type="EMBL" id="NGZ83140.1"/>
    </source>
</evidence>
<sequence length="109" mass="11427">MKATQALIALAVAASGFALNADAAALNPKIYGASAPASAAQQVVEVKPGMKYVNVVNGQTVTFNVEGQAFTWNFQMYQQEGALPLAAILPKELHADGVTVYVAADPTYR</sequence>
<comment type="caution">
    <text evidence="2">The sequence shown here is derived from an EMBL/GenBank/DDBJ whole genome shotgun (WGS) entry which is preliminary data.</text>
</comment>
<organism evidence="2 3">
    <name type="scientific">Duganella aceris</name>
    <dbReference type="NCBI Taxonomy" id="2703883"/>
    <lineage>
        <taxon>Bacteria</taxon>
        <taxon>Pseudomonadati</taxon>
        <taxon>Pseudomonadota</taxon>
        <taxon>Betaproteobacteria</taxon>
        <taxon>Burkholderiales</taxon>
        <taxon>Oxalobacteraceae</taxon>
        <taxon>Telluria group</taxon>
        <taxon>Duganella</taxon>
    </lineage>
</organism>
<accession>A0ABX0FF30</accession>
<dbReference type="RefSeq" id="WP_166098137.1">
    <property type="nucleotide sequence ID" value="NZ_JAADJT010000001.1"/>
</dbReference>
<keyword evidence="3" id="KW-1185">Reference proteome</keyword>
<dbReference type="EMBL" id="JAADJT010000001">
    <property type="protein sequence ID" value="NGZ83140.1"/>
    <property type="molecule type" value="Genomic_DNA"/>
</dbReference>